<keyword evidence="3" id="KW-1185">Reference proteome</keyword>
<sequence length="114" mass="12315">MQVTSAGADQSISWRSAVAEKAPELGVLIKSQPEQQKNTVFSKPMAEPSPRTEASRSIIPPVRDAFYVIGKGIPQLLIQAVRTARSRNDAPPPRAPEHAHSRSLTASCSNPMTL</sequence>
<proteinExistence type="predicted"/>
<feature type="compositionally biased region" description="Polar residues" evidence="1">
    <location>
        <begin position="102"/>
        <end position="114"/>
    </location>
</feature>
<evidence type="ECO:0000313" key="2">
    <source>
        <dbReference type="EMBL" id="GAA2657299.1"/>
    </source>
</evidence>
<gene>
    <name evidence="2" type="ORF">GCM10010307_71780</name>
</gene>
<protein>
    <submittedName>
        <fullName evidence="2">Uncharacterized protein</fullName>
    </submittedName>
</protein>
<feature type="compositionally biased region" description="Polar residues" evidence="1">
    <location>
        <begin position="32"/>
        <end position="41"/>
    </location>
</feature>
<organism evidence="2 3">
    <name type="scientific">Streptomyces vastus</name>
    <dbReference type="NCBI Taxonomy" id="285451"/>
    <lineage>
        <taxon>Bacteria</taxon>
        <taxon>Bacillati</taxon>
        <taxon>Actinomycetota</taxon>
        <taxon>Actinomycetes</taxon>
        <taxon>Kitasatosporales</taxon>
        <taxon>Streptomycetaceae</taxon>
        <taxon>Streptomyces</taxon>
    </lineage>
</organism>
<reference evidence="2 3" key="1">
    <citation type="journal article" date="2019" name="Int. J. Syst. Evol. Microbiol.">
        <title>The Global Catalogue of Microorganisms (GCM) 10K type strain sequencing project: providing services to taxonomists for standard genome sequencing and annotation.</title>
        <authorList>
            <consortium name="The Broad Institute Genomics Platform"/>
            <consortium name="The Broad Institute Genome Sequencing Center for Infectious Disease"/>
            <person name="Wu L."/>
            <person name="Ma J."/>
        </authorList>
    </citation>
    <scope>NUCLEOTIDE SEQUENCE [LARGE SCALE GENOMIC DNA]</scope>
    <source>
        <strain evidence="2 3">JCM 4524</strain>
    </source>
</reference>
<dbReference type="Proteomes" id="UP001500151">
    <property type="component" value="Unassembled WGS sequence"/>
</dbReference>
<accession>A0ABN3RNX0</accession>
<name>A0ABN3RNX0_9ACTN</name>
<dbReference type="EMBL" id="BAAASJ010000113">
    <property type="protein sequence ID" value="GAA2657299.1"/>
    <property type="molecule type" value="Genomic_DNA"/>
</dbReference>
<feature type="region of interest" description="Disordered" evidence="1">
    <location>
        <begin position="29"/>
        <end position="57"/>
    </location>
</feature>
<evidence type="ECO:0000256" key="1">
    <source>
        <dbReference type="SAM" id="MobiDB-lite"/>
    </source>
</evidence>
<evidence type="ECO:0000313" key="3">
    <source>
        <dbReference type="Proteomes" id="UP001500151"/>
    </source>
</evidence>
<comment type="caution">
    <text evidence="2">The sequence shown here is derived from an EMBL/GenBank/DDBJ whole genome shotgun (WGS) entry which is preliminary data.</text>
</comment>
<feature type="region of interest" description="Disordered" evidence="1">
    <location>
        <begin position="84"/>
        <end position="114"/>
    </location>
</feature>